<keyword evidence="1" id="KW-0812">Transmembrane</keyword>
<dbReference type="Pfam" id="PF03929">
    <property type="entry name" value="PepSY_TM"/>
    <property type="match status" value="1"/>
</dbReference>
<sequence>MRYWYKIHKWVSLICAIFFLLLCITGLPLLFKQEISNYNSLQNTEKVQRTASYAELWSAVNAGERLIQQQYPHKIIKAITAEPSEGRILFRLAGRDDKENGAGLHLGMGSQIAYYPQDNMLFDWNSEKVKYAALADFMHEMHVWHIRMGLGKDAMLFLGFMCFLSLICLISGLFIYKAFMKRTYFAEIDKRNSLSKYFGWHKFLGIISATWAALLCFSGIMIVLFAFGYNAYMHTASMAAVNSLSGTAKYNGSFSQAFVFMQQKYPQRNILAVEFPDRKNNNQYIFSITDKEFSASRLKAQLAFVGEDTKGQLQSFTEPMPLYLSLAGKLMDLHLYNHNNIVLKIIWAVLDIITIIVILTGIIGWGKKKFSLVAGNADFSAFSLGVLSKRMIWQIPLIVMGLSLLAMLLPLPVFGRWGTVVAIVLWDIVFLIGIYHYLRNR</sequence>
<accession>A0A840UMM6</accession>
<comment type="caution">
    <text evidence="2">The sequence shown here is derived from an EMBL/GenBank/DDBJ whole genome shotgun (WGS) entry which is preliminary data.</text>
</comment>
<keyword evidence="1" id="KW-0472">Membrane</keyword>
<feature type="transmembrane region" description="Helical" evidence="1">
    <location>
        <begin position="417"/>
        <end position="438"/>
    </location>
</feature>
<name>A0A840UMM6_9FIRM</name>
<dbReference type="EMBL" id="JACHFH010000050">
    <property type="protein sequence ID" value="MBB5337460.1"/>
    <property type="molecule type" value="Genomic_DNA"/>
</dbReference>
<feature type="transmembrane region" description="Helical" evidence="1">
    <location>
        <begin position="341"/>
        <end position="365"/>
    </location>
</feature>
<feature type="transmembrane region" description="Helical" evidence="1">
    <location>
        <begin position="391"/>
        <end position="411"/>
    </location>
</feature>
<dbReference type="PANTHER" id="PTHR34219:SF3">
    <property type="entry name" value="BLL7967 PROTEIN"/>
    <property type="match status" value="1"/>
</dbReference>
<organism evidence="2 3">
    <name type="scientific">Pectinatus brassicae</name>
    <dbReference type="NCBI Taxonomy" id="862415"/>
    <lineage>
        <taxon>Bacteria</taxon>
        <taxon>Bacillati</taxon>
        <taxon>Bacillota</taxon>
        <taxon>Negativicutes</taxon>
        <taxon>Selenomonadales</taxon>
        <taxon>Selenomonadaceae</taxon>
        <taxon>Pectinatus</taxon>
    </lineage>
</organism>
<feature type="transmembrane region" description="Helical" evidence="1">
    <location>
        <begin position="154"/>
        <end position="179"/>
    </location>
</feature>
<feature type="transmembrane region" description="Helical" evidence="1">
    <location>
        <begin position="200"/>
        <end position="229"/>
    </location>
</feature>
<dbReference type="InterPro" id="IPR005625">
    <property type="entry name" value="PepSY-ass_TM"/>
</dbReference>
<proteinExistence type="predicted"/>
<gene>
    <name evidence="2" type="ORF">HNR32_002622</name>
</gene>
<dbReference type="AlphaFoldDB" id="A0A840UMM6"/>
<evidence type="ECO:0000256" key="1">
    <source>
        <dbReference type="SAM" id="Phobius"/>
    </source>
</evidence>
<dbReference type="PANTHER" id="PTHR34219">
    <property type="entry name" value="IRON-REGULATED INNER MEMBRANE PROTEIN-RELATED"/>
    <property type="match status" value="1"/>
</dbReference>
<protein>
    <submittedName>
        <fullName evidence="2">Putative iron-regulated membrane protein</fullName>
    </submittedName>
</protein>
<keyword evidence="3" id="KW-1185">Reference proteome</keyword>
<dbReference type="RefSeq" id="WP_183863281.1">
    <property type="nucleotide sequence ID" value="NZ_JACHFH010000050.1"/>
</dbReference>
<reference evidence="2 3" key="1">
    <citation type="submission" date="2020-08" db="EMBL/GenBank/DDBJ databases">
        <title>Genomic Encyclopedia of Type Strains, Phase IV (KMG-IV): sequencing the most valuable type-strain genomes for metagenomic binning, comparative biology and taxonomic classification.</title>
        <authorList>
            <person name="Goeker M."/>
        </authorList>
    </citation>
    <scope>NUCLEOTIDE SEQUENCE [LARGE SCALE GENOMIC DNA]</scope>
    <source>
        <strain evidence="2 3">DSM 24661</strain>
    </source>
</reference>
<dbReference type="Proteomes" id="UP000559117">
    <property type="component" value="Unassembled WGS sequence"/>
</dbReference>
<evidence type="ECO:0000313" key="3">
    <source>
        <dbReference type="Proteomes" id="UP000559117"/>
    </source>
</evidence>
<feature type="transmembrane region" description="Helical" evidence="1">
    <location>
        <begin position="12"/>
        <end position="31"/>
    </location>
</feature>
<evidence type="ECO:0000313" key="2">
    <source>
        <dbReference type="EMBL" id="MBB5337460.1"/>
    </source>
</evidence>
<keyword evidence="1" id="KW-1133">Transmembrane helix</keyword>